<feature type="chain" id="PRO_5039914999" evidence="1">
    <location>
        <begin position="23"/>
        <end position="249"/>
    </location>
</feature>
<keyword evidence="3" id="KW-1185">Reference proteome</keyword>
<accession>A0A9K3M1W4</accession>
<sequence>MFISSPCAHIFAWFCLLCPTASYSHDNRVVEPPFSTQPLNASDFYLDNDPKTKGEEQRWLEETYPLCRSGNIVKRPCRNTTAEAFFSGVEDLKSGKPMTRAQVDAISWLGSDEIMAVGGVIVERLSPTDWAGNRSLQFSNCPGVLSAICNNYAPGNDASYSTHLTHYPPKGGEVTAGWGQYTQLVYDLNQNQLHRVWARCASTNLARKKWLLFNHGFNSFNKKQYSKAEFWIRKQAYCCGYGLCSFSDW</sequence>
<proteinExistence type="predicted"/>
<dbReference type="EMBL" id="JAGRRH010000003">
    <property type="protein sequence ID" value="KAG7371865.1"/>
    <property type="molecule type" value="Genomic_DNA"/>
</dbReference>
<organism evidence="2 3">
    <name type="scientific">Nitzschia inconspicua</name>
    <dbReference type="NCBI Taxonomy" id="303405"/>
    <lineage>
        <taxon>Eukaryota</taxon>
        <taxon>Sar</taxon>
        <taxon>Stramenopiles</taxon>
        <taxon>Ochrophyta</taxon>
        <taxon>Bacillariophyta</taxon>
        <taxon>Bacillariophyceae</taxon>
        <taxon>Bacillariophycidae</taxon>
        <taxon>Bacillariales</taxon>
        <taxon>Bacillariaceae</taxon>
        <taxon>Nitzschia</taxon>
    </lineage>
</organism>
<keyword evidence="1" id="KW-0732">Signal</keyword>
<comment type="caution">
    <text evidence="2">The sequence shown here is derived from an EMBL/GenBank/DDBJ whole genome shotgun (WGS) entry which is preliminary data.</text>
</comment>
<reference evidence="2" key="2">
    <citation type="submission" date="2021-04" db="EMBL/GenBank/DDBJ databases">
        <authorList>
            <person name="Podell S."/>
        </authorList>
    </citation>
    <scope>NUCLEOTIDE SEQUENCE</scope>
    <source>
        <strain evidence="2">Hildebrandi</strain>
    </source>
</reference>
<reference evidence="2" key="1">
    <citation type="journal article" date="2021" name="Sci. Rep.">
        <title>Diploid genomic architecture of Nitzschia inconspicua, an elite biomass production diatom.</title>
        <authorList>
            <person name="Oliver A."/>
            <person name="Podell S."/>
            <person name="Pinowska A."/>
            <person name="Traller J.C."/>
            <person name="Smith S.R."/>
            <person name="McClure R."/>
            <person name="Beliaev A."/>
            <person name="Bohutskyi P."/>
            <person name="Hill E.A."/>
            <person name="Rabines A."/>
            <person name="Zheng H."/>
            <person name="Allen L.Z."/>
            <person name="Kuo A."/>
            <person name="Grigoriev I.V."/>
            <person name="Allen A.E."/>
            <person name="Hazlebeck D."/>
            <person name="Allen E.E."/>
        </authorList>
    </citation>
    <scope>NUCLEOTIDE SEQUENCE</scope>
    <source>
        <strain evidence="2">Hildebrandi</strain>
    </source>
</reference>
<evidence type="ECO:0000313" key="2">
    <source>
        <dbReference type="EMBL" id="KAG7371865.1"/>
    </source>
</evidence>
<evidence type="ECO:0000256" key="1">
    <source>
        <dbReference type="SAM" id="SignalP"/>
    </source>
</evidence>
<evidence type="ECO:0000313" key="3">
    <source>
        <dbReference type="Proteomes" id="UP000693970"/>
    </source>
</evidence>
<name>A0A9K3M1W4_9STRA</name>
<gene>
    <name evidence="2" type="ORF">IV203_018007</name>
</gene>
<dbReference type="AlphaFoldDB" id="A0A9K3M1W4"/>
<protein>
    <submittedName>
        <fullName evidence="2">Uncharacterized protein</fullName>
    </submittedName>
</protein>
<dbReference type="Proteomes" id="UP000693970">
    <property type="component" value="Unassembled WGS sequence"/>
</dbReference>
<feature type="signal peptide" evidence="1">
    <location>
        <begin position="1"/>
        <end position="22"/>
    </location>
</feature>